<dbReference type="GO" id="GO:0003676">
    <property type="term" value="F:nucleic acid binding"/>
    <property type="evidence" value="ECO:0007669"/>
    <property type="project" value="InterPro"/>
</dbReference>
<accession>A0A316H7V4</accession>
<reference evidence="1 2" key="1">
    <citation type="submission" date="2018-05" db="EMBL/GenBank/DDBJ databases">
        <title>Genomic Encyclopedia of Archaeal and Bacterial Type Strains, Phase II (KMG-II): from individual species to whole genera.</title>
        <authorList>
            <person name="Goeker M."/>
        </authorList>
    </citation>
    <scope>NUCLEOTIDE SEQUENCE [LARGE SCALE GENOMIC DNA]</scope>
    <source>
        <strain evidence="1 2">DSM 19975</strain>
    </source>
</reference>
<dbReference type="Gene3D" id="3.30.420.10">
    <property type="entry name" value="Ribonuclease H-like superfamily/Ribonuclease H"/>
    <property type="match status" value="1"/>
</dbReference>
<keyword evidence="2" id="KW-1185">Reference proteome</keyword>
<name>A0A316H7V4_9SPHI</name>
<dbReference type="AlphaFoldDB" id="A0A316H7V4"/>
<dbReference type="InterPro" id="IPR036397">
    <property type="entry name" value="RNaseH_sf"/>
</dbReference>
<evidence type="ECO:0000313" key="1">
    <source>
        <dbReference type="EMBL" id="PWK76566.1"/>
    </source>
</evidence>
<organism evidence="1 2">
    <name type="scientific">Mucilaginibacter oryzae</name>
    <dbReference type="NCBI Taxonomy" id="468058"/>
    <lineage>
        <taxon>Bacteria</taxon>
        <taxon>Pseudomonadati</taxon>
        <taxon>Bacteroidota</taxon>
        <taxon>Sphingobacteriia</taxon>
        <taxon>Sphingobacteriales</taxon>
        <taxon>Sphingobacteriaceae</taxon>
        <taxon>Mucilaginibacter</taxon>
    </lineage>
</organism>
<proteinExistence type="predicted"/>
<evidence type="ECO:0000313" key="2">
    <source>
        <dbReference type="Proteomes" id="UP000245678"/>
    </source>
</evidence>
<comment type="caution">
    <text evidence="1">The sequence shown here is derived from an EMBL/GenBank/DDBJ whole genome shotgun (WGS) entry which is preliminary data.</text>
</comment>
<dbReference type="SMR" id="A0A316H7V4"/>
<sequence>MKADYIQEPFLLFGKGKSICPREGIAELNVYDTVIEARKNQLLLGIIGIEEDVENLKSWLKRFESYIPANPKGKQKGLFKSFPGFNQETGFCAKFIYDSNYERILSPNDVKRILKEPDRDKKVLDAVELFGENIGFLSDIKNCDVIICIIPKSFEGKIVKENKDDEPVEQDAEDNSEPELELNFRRALKARAMKYNTPIQLLREYVLHDNNKSQDAATKAWNFCTALYYKGLQTIPWKLNVDENKPKVCFVGIGFYKSRDKKTIQTSLAQIFNENGKGVILRGTPVMEDKDDKRPHLTFDQSLILLKDALNKYKFATGTMPGRVVLHKTSKFYEDELDGFIQAMQDLSITEYDIVTVMETDLRFFRNNLYPPVRGSVFSLTEERHILYTRGSVHQYQTYPGMYVPAPLEVRILDSVSSVKTVCNEILGLTKMNWNNTQFDNKYPITIGCARRVGEIMKYLGENEQPKESYAFYM</sequence>
<dbReference type="SUPFAM" id="SSF53098">
    <property type="entry name" value="Ribonuclease H-like"/>
    <property type="match status" value="1"/>
</dbReference>
<protein>
    <recommendedName>
        <fullName evidence="3">Piwi domain-containing protein</fullName>
    </recommendedName>
</protein>
<dbReference type="EMBL" id="QGHA01000006">
    <property type="protein sequence ID" value="PWK76566.1"/>
    <property type="molecule type" value="Genomic_DNA"/>
</dbReference>
<evidence type="ECO:0008006" key="3">
    <source>
        <dbReference type="Google" id="ProtNLM"/>
    </source>
</evidence>
<dbReference type="CDD" id="cd04659">
    <property type="entry name" value="Piwi_piwi-like_ProArk"/>
    <property type="match status" value="1"/>
</dbReference>
<dbReference type="InterPro" id="IPR012337">
    <property type="entry name" value="RNaseH-like_sf"/>
</dbReference>
<gene>
    <name evidence="1" type="ORF">LX99_03432</name>
</gene>
<dbReference type="RefSeq" id="WP_109608958.1">
    <property type="nucleotide sequence ID" value="NZ_QGHA01000006.1"/>
</dbReference>
<dbReference type="Proteomes" id="UP000245678">
    <property type="component" value="Unassembled WGS sequence"/>
</dbReference>